<dbReference type="InterPro" id="IPR032273">
    <property type="entry name" value="Fragilysin_N"/>
</dbReference>
<organism evidence="2 3">
    <name type="scientific">Bacteroides fragilis</name>
    <dbReference type="NCBI Taxonomy" id="817"/>
    <lineage>
        <taxon>Bacteria</taxon>
        <taxon>Pseudomonadati</taxon>
        <taxon>Bacteroidota</taxon>
        <taxon>Bacteroidia</taxon>
        <taxon>Bacteroidales</taxon>
        <taxon>Bacteroidaceae</taxon>
        <taxon>Bacteroides</taxon>
    </lineage>
</organism>
<dbReference type="Pfam" id="PF16376">
    <property type="entry name" value="fragilysinNterm"/>
    <property type="match status" value="1"/>
</dbReference>
<proteinExistence type="predicted"/>
<sequence length="396" mass="44890">MRKSKLLILGFAALFAACSNEEENIISSTDISTTENELNLQTLNYEDFSSLLADVPDSGKSIVLNNGEISPWEIKIYRDEKTTISGLDDAVFFYSRDQDSTSLILSSKYATLRLTRNGQSINYVTYKDKEKMEEIARFYTRQYVANRSSSEINCVSYLYKNTTRTTDHEITGIALNMGKLLSMYQKDYQNLSNDYETPGVTVPQSDYSKLSTRTIPHEPRSVYVVCLLEKGTQLIPHELGWQMEDASAALYDVSKDYITLDFKLLQSDFVVTGNNASEKLADFRQRLKSIEEFAEYSDQMFYLLRYGMWDISTLGKAYVGGYVASNPEGDFWACGISATGAIFPCTLAHEMGHTLGAEHVEDLSDLMARSNEALGRTKLHKNEDNRQSIMNHISWY</sequence>
<evidence type="ECO:0000313" key="3">
    <source>
        <dbReference type="Proteomes" id="UP000266644"/>
    </source>
</evidence>
<comment type="caution">
    <text evidence="2">The sequence shown here is derived from an EMBL/GenBank/DDBJ whole genome shotgun (WGS) entry which is preliminary data.</text>
</comment>
<dbReference type="NCBIfam" id="TIGR03935">
    <property type="entry name" value="fragilysin"/>
    <property type="match status" value="1"/>
</dbReference>
<evidence type="ECO:0000313" key="2">
    <source>
        <dbReference type="EMBL" id="RHH14384.1"/>
    </source>
</evidence>
<dbReference type="PRINTS" id="PR00997">
    <property type="entry name" value="FRAGILYSIN"/>
</dbReference>
<dbReference type="RefSeq" id="WP_122330032.1">
    <property type="nucleotide sequence ID" value="NZ_JAQDYY010000001.1"/>
</dbReference>
<protein>
    <submittedName>
        <fullName evidence="2">Fragilysin family metalloproteinase</fullName>
        <ecNumber evidence="2">3.4.24.74</ecNumber>
    </submittedName>
</protein>
<dbReference type="Pfam" id="PF13688">
    <property type="entry name" value="Reprolysin_5"/>
    <property type="match status" value="1"/>
</dbReference>
<dbReference type="SUPFAM" id="SSF55486">
    <property type="entry name" value="Metalloproteases ('zincins'), catalytic domain"/>
    <property type="match status" value="1"/>
</dbReference>
<accession>A0A396C6Q2</accession>
<dbReference type="GO" id="GO:0008237">
    <property type="term" value="F:metallopeptidase activity"/>
    <property type="evidence" value="ECO:0007669"/>
    <property type="project" value="InterPro"/>
</dbReference>
<dbReference type="PROSITE" id="PS51257">
    <property type="entry name" value="PROKAR_LIPOPROTEIN"/>
    <property type="match status" value="1"/>
</dbReference>
<dbReference type="AlphaFoldDB" id="A0A396C6Q2"/>
<dbReference type="Gene3D" id="3.40.390.10">
    <property type="entry name" value="Collagenase (Catalytic Domain)"/>
    <property type="match status" value="1"/>
</dbReference>
<gene>
    <name evidence="2" type="primary">bft</name>
    <name evidence="2" type="ORF">DW228_06175</name>
</gene>
<reference evidence="2 3" key="1">
    <citation type="submission" date="2018-08" db="EMBL/GenBank/DDBJ databases">
        <title>A genome reference for cultivated species of the human gut microbiota.</title>
        <authorList>
            <person name="Zou Y."/>
            <person name="Xue W."/>
            <person name="Luo G."/>
        </authorList>
    </citation>
    <scope>NUCLEOTIDE SEQUENCE [LARGE SCALE GENOMIC DNA]</scope>
    <source>
        <strain evidence="2 3">AM18-6</strain>
    </source>
</reference>
<name>A0A396C6Q2_BACFG</name>
<dbReference type="Proteomes" id="UP000266644">
    <property type="component" value="Unassembled WGS sequence"/>
</dbReference>
<dbReference type="InterPro" id="IPR001843">
    <property type="entry name" value="Fragilysin"/>
</dbReference>
<dbReference type="InterPro" id="IPR024079">
    <property type="entry name" value="MetalloPept_cat_dom_sf"/>
</dbReference>
<dbReference type="InterPro" id="IPR038176">
    <property type="entry name" value="Fragilysin_N_sf"/>
</dbReference>
<feature type="domain" description="Fragilysin N-terminal" evidence="1">
    <location>
        <begin position="38"/>
        <end position="179"/>
    </location>
</feature>
<dbReference type="Gene3D" id="2.40.128.470">
    <property type="match status" value="1"/>
</dbReference>
<dbReference type="EC" id="3.4.24.74" evidence="2"/>
<dbReference type="EMBL" id="QRJE01000008">
    <property type="protein sequence ID" value="RHH14384.1"/>
    <property type="molecule type" value="Genomic_DNA"/>
</dbReference>
<keyword evidence="2" id="KW-0378">Hydrolase</keyword>
<evidence type="ECO:0000259" key="1">
    <source>
        <dbReference type="Pfam" id="PF16376"/>
    </source>
</evidence>